<evidence type="ECO:0000256" key="3">
    <source>
        <dbReference type="ARBA" id="ARBA00023163"/>
    </source>
</evidence>
<dbReference type="Gene3D" id="1.10.260.40">
    <property type="entry name" value="lambda repressor-like DNA-binding domains"/>
    <property type="match status" value="1"/>
</dbReference>
<organism evidence="5 6">
    <name type="scientific">Amnibacterium kyonggiense</name>
    <dbReference type="NCBI Taxonomy" id="595671"/>
    <lineage>
        <taxon>Bacteria</taxon>
        <taxon>Bacillati</taxon>
        <taxon>Actinomycetota</taxon>
        <taxon>Actinomycetes</taxon>
        <taxon>Micrococcales</taxon>
        <taxon>Microbacteriaceae</taxon>
        <taxon>Amnibacterium</taxon>
    </lineage>
</organism>
<evidence type="ECO:0000256" key="2">
    <source>
        <dbReference type="ARBA" id="ARBA00023125"/>
    </source>
</evidence>
<accession>A0A4R7FKF7</accession>
<dbReference type="InterPro" id="IPR028082">
    <property type="entry name" value="Peripla_BP_I"/>
</dbReference>
<dbReference type="InterPro" id="IPR010982">
    <property type="entry name" value="Lambda_DNA-bd_dom_sf"/>
</dbReference>
<dbReference type="SUPFAM" id="SSF47413">
    <property type="entry name" value="lambda repressor-like DNA-binding domains"/>
    <property type="match status" value="1"/>
</dbReference>
<evidence type="ECO:0000256" key="1">
    <source>
        <dbReference type="ARBA" id="ARBA00023015"/>
    </source>
</evidence>
<comment type="caution">
    <text evidence="5">The sequence shown here is derived from an EMBL/GenBank/DDBJ whole genome shotgun (WGS) entry which is preliminary data.</text>
</comment>
<keyword evidence="6" id="KW-1185">Reference proteome</keyword>
<dbReference type="Pfam" id="PF13377">
    <property type="entry name" value="Peripla_BP_3"/>
    <property type="match status" value="1"/>
</dbReference>
<dbReference type="GO" id="GO:0000976">
    <property type="term" value="F:transcription cis-regulatory region binding"/>
    <property type="evidence" value="ECO:0007669"/>
    <property type="project" value="TreeGrafter"/>
</dbReference>
<feature type="domain" description="HTH lacI-type" evidence="4">
    <location>
        <begin position="12"/>
        <end position="66"/>
    </location>
</feature>
<keyword evidence="1" id="KW-0805">Transcription regulation</keyword>
<dbReference type="InterPro" id="IPR046335">
    <property type="entry name" value="LacI/GalR-like_sensor"/>
</dbReference>
<sequence length="348" mass="37391">MPRGRLPAAGRPRLADVARRADVSLGTVSNVFNHPELVTPDTRRRVQEAIADLGFSRNAAASVLASGDTRMIGLVVVGLSNSLFVDAARGAQRMSRADGRHLRIATAEDDHDLLMEHMVHLAGTSASGLLVAPLEEIDAAIDRVRRLDCPVVLLNFDPQRADCCRVLVDNEEVGRIAVRHMADLGRRDVLFIGGDDALQPVARRRAGVRAAAAALGTAMRLEEVDVDTWTPSTVVPVVRSLLRRDVADRPDAIVAVSDLLAIAAIEELRAGGIRVPEDIAVMGCDHNSAAWGGAVPLTSVSMEGDAMGEEGVRLLIQEIEEDPAEHMHTTVLLEPRLDARESTLGRPV</sequence>
<dbReference type="EMBL" id="SOAM01000002">
    <property type="protein sequence ID" value="TDS76827.1"/>
    <property type="molecule type" value="Genomic_DNA"/>
</dbReference>
<dbReference type="CDD" id="cd01392">
    <property type="entry name" value="HTH_LacI"/>
    <property type="match status" value="1"/>
</dbReference>
<gene>
    <name evidence="5" type="ORF">CLV52_1765</name>
</gene>
<dbReference type="Pfam" id="PF00356">
    <property type="entry name" value="LacI"/>
    <property type="match status" value="1"/>
</dbReference>
<dbReference type="PANTHER" id="PTHR30146:SF109">
    <property type="entry name" value="HTH-TYPE TRANSCRIPTIONAL REGULATOR GALS"/>
    <property type="match status" value="1"/>
</dbReference>
<dbReference type="PANTHER" id="PTHR30146">
    <property type="entry name" value="LACI-RELATED TRANSCRIPTIONAL REPRESSOR"/>
    <property type="match status" value="1"/>
</dbReference>
<dbReference type="SUPFAM" id="SSF53822">
    <property type="entry name" value="Periplasmic binding protein-like I"/>
    <property type="match status" value="1"/>
</dbReference>
<keyword evidence="2" id="KW-0238">DNA-binding</keyword>
<proteinExistence type="predicted"/>
<dbReference type="GO" id="GO:0003700">
    <property type="term" value="F:DNA-binding transcription factor activity"/>
    <property type="evidence" value="ECO:0007669"/>
    <property type="project" value="TreeGrafter"/>
</dbReference>
<dbReference type="OrthoDB" id="37081at2"/>
<protein>
    <submittedName>
        <fullName evidence="5">LacI family transcriptional regulator</fullName>
    </submittedName>
</protein>
<name>A0A4R7FKF7_9MICO</name>
<evidence type="ECO:0000259" key="4">
    <source>
        <dbReference type="PROSITE" id="PS50932"/>
    </source>
</evidence>
<evidence type="ECO:0000313" key="5">
    <source>
        <dbReference type="EMBL" id="TDS76827.1"/>
    </source>
</evidence>
<reference evidence="5 6" key="1">
    <citation type="submission" date="2019-03" db="EMBL/GenBank/DDBJ databases">
        <title>Genomic Encyclopedia of Archaeal and Bacterial Type Strains, Phase II (KMG-II): from individual species to whole genera.</title>
        <authorList>
            <person name="Goeker M."/>
        </authorList>
    </citation>
    <scope>NUCLEOTIDE SEQUENCE [LARGE SCALE GENOMIC DNA]</scope>
    <source>
        <strain evidence="5 6">DSM 24782</strain>
    </source>
</reference>
<dbReference type="AlphaFoldDB" id="A0A4R7FKF7"/>
<evidence type="ECO:0000313" key="6">
    <source>
        <dbReference type="Proteomes" id="UP000295344"/>
    </source>
</evidence>
<dbReference type="Gene3D" id="3.40.50.2300">
    <property type="match status" value="2"/>
</dbReference>
<dbReference type="SMART" id="SM00354">
    <property type="entry name" value="HTH_LACI"/>
    <property type="match status" value="1"/>
</dbReference>
<keyword evidence="3" id="KW-0804">Transcription</keyword>
<dbReference type="CDD" id="cd06267">
    <property type="entry name" value="PBP1_LacI_sugar_binding-like"/>
    <property type="match status" value="1"/>
</dbReference>
<dbReference type="InterPro" id="IPR000843">
    <property type="entry name" value="HTH_LacI"/>
</dbReference>
<dbReference type="PROSITE" id="PS50932">
    <property type="entry name" value="HTH_LACI_2"/>
    <property type="match status" value="1"/>
</dbReference>
<dbReference type="RefSeq" id="WP_133765977.1">
    <property type="nucleotide sequence ID" value="NZ_BAAARP010000002.1"/>
</dbReference>
<dbReference type="Proteomes" id="UP000295344">
    <property type="component" value="Unassembled WGS sequence"/>
</dbReference>